<dbReference type="InterPro" id="IPR014729">
    <property type="entry name" value="Rossmann-like_a/b/a_fold"/>
</dbReference>
<evidence type="ECO:0000313" key="1">
    <source>
        <dbReference type="EMBL" id="QIN85463.1"/>
    </source>
</evidence>
<dbReference type="Gene3D" id="3.40.50.620">
    <property type="entry name" value="HUPs"/>
    <property type="match status" value="1"/>
</dbReference>
<keyword evidence="1" id="KW-0614">Plasmid</keyword>
<gene>
    <name evidence="1" type="ORF">GBA63_22440</name>
</gene>
<proteinExistence type="predicted"/>
<organism evidence="1 2">
    <name type="scientific">Rubrobacter tropicus</name>
    <dbReference type="NCBI Taxonomy" id="2653851"/>
    <lineage>
        <taxon>Bacteria</taxon>
        <taxon>Bacillati</taxon>
        <taxon>Actinomycetota</taxon>
        <taxon>Rubrobacteria</taxon>
        <taxon>Rubrobacterales</taxon>
        <taxon>Rubrobacteraceae</taxon>
        <taxon>Rubrobacter</taxon>
    </lineage>
</organism>
<keyword evidence="2" id="KW-1185">Reference proteome</keyword>
<dbReference type="AlphaFoldDB" id="A0A6G8QG93"/>
<name>A0A6G8QG93_9ACTN</name>
<dbReference type="KEGG" id="rub:GBA63_22440"/>
<dbReference type="EMBL" id="CP045120">
    <property type="protein sequence ID" value="QIN85463.1"/>
    <property type="molecule type" value="Genomic_DNA"/>
</dbReference>
<evidence type="ECO:0000313" key="2">
    <source>
        <dbReference type="Proteomes" id="UP000501452"/>
    </source>
</evidence>
<sequence length="293" mass="33314">MRRPRYLIQLSGGVGSYAAARRLLDGGVPRDDLVLMFADVLGEHPDSYRFLIEAAADLAGVPLRAVAPLARAALDLLPLSRETLPHRKAALAELSGAAAREIPNLLWLSRGLAVWEVFEKERFIGNSRIDPCSRVLKRELLKRHITENYSPDDCRLVLGIDRTEAHRHLGAWARWRPYEVLSPLCDEPEISKEEMHRLGEERGVERQELYKLGFEHANCSGACVKAGQGQWRMLLETMPDVYDYHASEERRLRENLGKDVTVLRRQRKGVRRRLTLDGLREEETRSPRLSGGP</sequence>
<protein>
    <recommendedName>
        <fullName evidence="3">Phosphoadenosine phosphosulphate reductase domain-containing protein</fullName>
    </recommendedName>
</protein>
<geneLocation type="plasmid" evidence="1 2">
    <name>unnamed1</name>
</geneLocation>
<accession>A0A6G8QG93</accession>
<reference evidence="1 2" key="1">
    <citation type="submission" date="2019-10" db="EMBL/GenBank/DDBJ databases">
        <title>Rubrobacter sp nov SCSIO 52090 isolated from a deep-sea sediment in the South China Sea.</title>
        <authorList>
            <person name="Chen R.W."/>
        </authorList>
    </citation>
    <scope>NUCLEOTIDE SEQUENCE [LARGE SCALE GENOMIC DNA]</scope>
    <source>
        <strain evidence="1 2">SCSIO 52909</strain>
        <plasmid evidence="1 2">unnamed1</plasmid>
    </source>
</reference>
<dbReference type="RefSeq" id="WP_166180789.1">
    <property type="nucleotide sequence ID" value="NZ_CP045120.1"/>
</dbReference>
<evidence type="ECO:0008006" key="3">
    <source>
        <dbReference type="Google" id="ProtNLM"/>
    </source>
</evidence>
<dbReference type="SUPFAM" id="SSF52402">
    <property type="entry name" value="Adenine nucleotide alpha hydrolases-like"/>
    <property type="match status" value="1"/>
</dbReference>
<dbReference type="Proteomes" id="UP000501452">
    <property type="component" value="Plasmid unnamed1"/>
</dbReference>